<proteinExistence type="predicted"/>
<protein>
    <submittedName>
        <fullName evidence="1">DUF4276 family protein</fullName>
    </submittedName>
</protein>
<comment type="caution">
    <text evidence="1">The sequence shown here is derived from an EMBL/GenBank/DDBJ whole genome shotgun (WGS) entry which is preliminary data.</text>
</comment>
<name>A0AAE3KWW3_9BACT</name>
<keyword evidence="2" id="KW-1185">Reference proteome</keyword>
<sequence>MVKIGFLVEGDTEKKIIRSQMFNDFLKANNLEAIPTLFPVKGNMGKDVFKNIDKINSLIDILKEKGAEHIFVIRDLEDLECVVLARNEINSDSVQKIIVEKTMESWFLADSEALQKVFSADDIKVEFPEKIENPFNALKQISKEKENRGISDKLIFAARMLSNGFSIENAAKHPNCDSAKYWCYVELSG</sequence>
<accession>A0AAE3KWW3</accession>
<dbReference type="EMBL" id="RJUF01000032">
    <property type="protein sequence ID" value="MCP9763600.1"/>
    <property type="molecule type" value="Genomic_DNA"/>
</dbReference>
<gene>
    <name evidence="1" type="ORF">EGI31_11590</name>
</gene>
<evidence type="ECO:0000313" key="1">
    <source>
        <dbReference type="EMBL" id="MCP9763600.1"/>
    </source>
</evidence>
<reference evidence="1 2" key="1">
    <citation type="submission" date="2018-11" db="EMBL/GenBank/DDBJ databases">
        <title>Novel bacteria species description.</title>
        <authorList>
            <person name="Han J.-H."/>
        </authorList>
    </citation>
    <scope>NUCLEOTIDE SEQUENCE [LARGE SCALE GENOMIC DNA]</scope>
    <source>
        <strain evidence="1 2">KCTC23259</strain>
    </source>
</reference>
<organism evidence="1 2">
    <name type="scientific">Lacihabitans soyangensis</name>
    <dbReference type="NCBI Taxonomy" id="869394"/>
    <lineage>
        <taxon>Bacteria</taxon>
        <taxon>Pseudomonadati</taxon>
        <taxon>Bacteroidota</taxon>
        <taxon>Cytophagia</taxon>
        <taxon>Cytophagales</taxon>
        <taxon>Leadbetterellaceae</taxon>
        <taxon>Lacihabitans</taxon>
    </lineage>
</organism>
<evidence type="ECO:0000313" key="2">
    <source>
        <dbReference type="Proteomes" id="UP001204144"/>
    </source>
</evidence>
<dbReference type="AlphaFoldDB" id="A0AAE3KWW3"/>
<dbReference type="Proteomes" id="UP001204144">
    <property type="component" value="Unassembled WGS sequence"/>
</dbReference>